<keyword evidence="6" id="KW-0812">Transmembrane</keyword>
<sequence>MDKKKMILTSLASVAVLGSGFLASNPSTVKAEDVQPTATQPATTDTKEALKAAFEKMEKAVEDNINKDDSIKAEDKAKAIEEAKAEIGKEDILKAIENGDLDAEDVAKELEDDFNKAGVTNPTVQPAPGAELVRNESGEVTEAKPVNGGIDADSQDKINKRLDEEKTDAKDAGERVEAAKNDVEEAKTIVEAAKAAKEKAQKELDSYADADGEQADQYREAAQKDLDAADKALEAAQAELKAREADLKAEEAKLDATIETLQNKVADLEKEVSKLEDNLKDAEANGSEDYIKEGLQKELDAKRAELEKAEADLEAALKGLEPEASNGDAAILDKPEYTEPQTEPQKESNKTPDRPAKPAPEFPIPAKVGTPGNPAPASETPAPVSETPAGPSADAPSTESPAAPAPGTNSPASEVPSAPATAAQAVAGTSQDNTYQAPAAKAEDKKELPNTGGKDNVAVAFLGFLGLLLGFLPFVKRKN</sequence>
<keyword evidence="1" id="KW-0134">Cell wall</keyword>
<comment type="caution">
    <text evidence="9">The sequence shown here is derived from an EMBL/GenBank/DDBJ whole genome shotgun (WGS) entry which is preliminary data.</text>
</comment>
<feature type="chain" id="PRO_5001762572" evidence="7">
    <location>
        <begin position="32"/>
        <end position="479"/>
    </location>
</feature>
<evidence type="ECO:0000313" key="9">
    <source>
        <dbReference type="EMBL" id="KJQ71324.1"/>
    </source>
</evidence>
<dbReference type="NCBIfam" id="TIGR01167">
    <property type="entry name" value="LPXTG_anchor"/>
    <property type="match status" value="1"/>
</dbReference>
<feature type="compositionally biased region" description="Low complexity" evidence="5">
    <location>
        <begin position="391"/>
        <end position="406"/>
    </location>
</feature>
<feature type="compositionally biased region" description="Basic and acidic residues" evidence="5">
    <location>
        <begin position="344"/>
        <end position="356"/>
    </location>
</feature>
<keyword evidence="6" id="KW-1133">Transmembrane helix</keyword>
<dbReference type="PATRIC" id="fig|28037.100.peg.17"/>
<protein>
    <submittedName>
        <fullName evidence="9">Surface protein pspA</fullName>
    </submittedName>
</protein>
<evidence type="ECO:0000256" key="2">
    <source>
        <dbReference type="ARBA" id="ARBA00022525"/>
    </source>
</evidence>
<gene>
    <name evidence="9" type="primary">pspA_1</name>
    <name evidence="9" type="ORF">TZ91_01187</name>
</gene>
<accession>A0A081QJD1</accession>
<dbReference type="SUPFAM" id="SSF161270">
    <property type="entry name" value="PspA lactotransferrin-binding region"/>
    <property type="match status" value="1"/>
</dbReference>
<evidence type="ECO:0000256" key="6">
    <source>
        <dbReference type="SAM" id="Phobius"/>
    </source>
</evidence>
<dbReference type="EMBL" id="JYGQ01000003">
    <property type="protein sequence ID" value="KJQ71324.1"/>
    <property type="molecule type" value="Genomic_DNA"/>
</dbReference>
<evidence type="ECO:0000256" key="3">
    <source>
        <dbReference type="ARBA" id="ARBA00022729"/>
    </source>
</evidence>
<evidence type="ECO:0000256" key="1">
    <source>
        <dbReference type="ARBA" id="ARBA00022512"/>
    </source>
</evidence>
<keyword evidence="3 7" id="KW-0732">Signal</keyword>
<keyword evidence="6" id="KW-0472">Membrane</keyword>
<feature type="region of interest" description="Disordered" evidence="5">
    <location>
        <begin position="116"/>
        <end position="179"/>
    </location>
</feature>
<feature type="region of interest" description="Disordered" evidence="5">
    <location>
        <begin position="314"/>
        <end position="454"/>
    </location>
</feature>
<evidence type="ECO:0000313" key="10">
    <source>
        <dbReference type="Proteomes" id="UP000033415"/>
    </source>
</evidence>
<reference evidence="9 10" key="1">
    <citation type="submission" date="2015-02" db="EMBL/GenBank/DDBJ databases">
        <title>Evolution of amylase-binding proteins of oral streptococcal species.</title>
        <authorList>
            <person name="Haase E.M."/>
        </authorList>
    </citation>
    <scope>NUCLEOTIDE SEQUENCE [LARGE SCALE GENOMIC DNA]</scope>
    <source>
        <strain evidence="9 10">SK137</strain>
    </source>
</reference>
<organism evidence="9 10">
    <name type="scientific">Streptococcus mitis</name>
    <dbReference type="NCBI Taxonomy" id="28037"/>
    <lineage>
        <taxon>Bacteria</taxon>
        <taxon>Bacillati</taxon>
        <taxon>Bacillota</taxon>
        <taxon>Bacilli</taxon>
        <taxon>Lactobacillales</taxon>
        <taxon>Streptococcaceae</taxon>
        <taxon>Streptococcus</taxon>
        <taxon>Streptococcus mitis group</taxon>
    </lineage>
</organism>
<proteinExistence type="predicted"/>
<dbReference type="InterPro" id="IPR019931">
    <property type="entry name" value="LPXTG_anchor"/>
</dbReference>
<keyword evidence="4" id="KW-0572">Peptidoglycan-anchor</keyword>
<dbReference type="AlphaFoldDB" id="A0A081QJD1"/>
<feature type="compositionally biased region" description="Low complexity" evidence="5">
    <location>
        <begin position="415"/>
        <end position="431"/>
    </location>
</feature>
<feature type="domain" description="Gram-positive cocci surface proteins LPxTG" evidence="8">
    <location>
        <begin position="442"/>
        <end position="479"/>
    </location>
</feature>
<evidence type="ECO:0000259" key="8">
    <source>
        <dbReference type="Pfam" id="PF00746"/>
    </source>
</evidence>
<feature type="compositionally biased region" description="Basic and acidic residues" evidence="5">
    <location>
        <begin position="154"/>
        <end position="179"/>
    </location>
</feature>
<name>A0A081QJD1_STRMT</name>
<keyword evidence="2" id="KW-0964">Secreted</keyword>
<feature type="signal peptide" evidence="7">
    <location>
        <begin position="1"/>
        <end position="31"/>
    </location>
</feature>
<evidence type="ECO:0000256" key="7">
    <source>
        <dbReference type="SAM" id="SignalP"/>
    </source>
</evidence>
<feature type="transmembrane region" description="Helical" evidence="6">
    <location>
        <begin position="457"/>
        <end position="475"/>
    </location>
</feature>
<dbReference type="RefSeq" id="WP_033686075.1">
    <property type="nucleotide sequence ID" value="NZ_JYGQ01000003.1"/>
</dbReference>
<dbReference type="Proteomes" id="UP000033415">
    <property type="component" value="Unassembled WGS sequence"/>
</dbReference>
<dbReference type="Gene3D" id="6.10.140.920">
    <property type="match status" value="1"/>
</dbReference>
<dbReference type="Pfam" id="PF00746">
    <property type="entry name" value="Gram_pos_anchor"/>
    <property type="match status" value="1"/>
</dbReference>
<evidence type="ECO:0000256" key="5">
    <source>
        <dbReference type="SAM" id="MobiDB-lite"/>
    </source>
</evidence>
<evidence type="ECO:0000256" key="4">
    <source>
        <dbReference type="ARBA" id="ARBA00023088"/>
    </source>
</evidence>